<keyword evidence="2" id="KW-1185">Reference proteome</keyword>
<organism evidence="1 2">
    <name type="scientific">Gossypium tomentosum</name>
    <name type="common">Hawaiian cotton</name>
    <name type="synonym">Gossypium sandvicense</name>
    <dbReference type="NCBI Taxonomy" id="34277"/>
    <lineage>
        <taxon>Eukaryota</taxon>
        <taxon>Viridiplantae</taxon>
        <taxon>Streptophyta</taxon>
        <taxon>Embryophyta</taxon>
        <taxon>Tracheophyta</taxon>
        <taxon>Spermatophyta</taxon>
        <taxon>Magnoliopsida</taxon>
        <taxon>eudicotyledons</taxon>
        <taxon>Gunneridae</taxon>
        <taxon>Pentapetalae</taxon>
        <taxon>rosids</taxon>
        <taxon>malvids</taxon>
        <taxon>Malvales</taxon>
        <taxon>Malvaceae</taxon>
        <taxon>Malvoideae</taxon>
        <taxon>Gossypium</taxon>
    </lineage>
</organism>
<gene>
    <name evidence="1" type="ORF">ES332_D07G142100v1</name>
</gene>
<evidence type="ECO:0000313" key="1">
    <source>
        <dbReference type="EMBL" id="TYH62761.1"/>
    </source>
</evidence>
<dbReference type="AlphaFoldDB" id="A0A5D2K6J4"/>
<dbReference type="EMBL" id="CM017629">
    <property type="protein sequence ID" value="TYH62761.1"/>
    <property type="molecule type" value="Genomic_DNA"/>
</dbReference>
<sequence>MGVVPLALPNLCPSNKFFAQSLRPDAIDLLYHPLLLLFLCKDLLQQTGDQYLHEKCSTKCMRGTRLHGLA</sequence>
<name>A0A5D2K6J4_GOSTO</name>
<accession>A0A5D2K6J4</accession>
<reference evidence="1 2" key="1">
    <citation type="submission" date="2019-07" db="EMBL/GenBank/DDBJ databases">
        <title>WGS assembly of Gossypium tomentosum.</title>
        <authorList>
            <person name="Chen Z.J."/>
            <person name="Sreedasyam A."/>
            <person name="Ando A."/>
            <person name="Song Q."/>
            <person name="De L."/>
            <person name="Hulse-Kemp A."/>
            <person name="Ding M."/>
            <person name="Ye W."/>
            <person name="Kirkbride R."/>
            <person name="Jenkins J."/>
            <person name="Plott C."/>
            <person name="Lovell J."/>
            <person name="Lin Y.-M."/>
            <person name="Vaughn R."/>
            <person name="Liu B."/>
            <person name="Li W."/>
            <person name="Simpson S."/>
            <person name="Scheffler B."/>
            <person name="Saski C."/>
            <person name="Grover C."/>
            <person name="Hu G."/>
            <person name="Conover J."/>
            <person name="Carlson J."/>
            <person name="Shu S."/>
            <person name="Boston L."/>
            <person name="Williams M."/>
            <person name="Peterson D."/>
            <person name="Mcgee K."/>
            <person name="Jones D."/>
            <person name="Wendel J."/>
            <person name="Stelly D."/>
            <person name="Grimwood J."/>
            <person name="Schmutz J."/>
        </authorList>
    </citation>
    <scope>NUCLEOTIDE SEQUENCE [LARGE SCALE GENOMIC DNA]</scope>
    <source>
        <strain evidence="1">7179.01</strain>
    </source>
</reference>
<proteinExistence type="predicted"/>
<dbReference type="Proteomes" id="UP000322667">
    <property type="component" value="Chromosome D07"/>
</dbReference>
<protein>
    <submittedName>
        <fullName evidence="1">Uncharacterized protein</fullName>
    </submittedName>
</protein>
<evidence type="ECO:0000313" key="2">
    <source>
        <dbReference type="Proteomes" id="UP000322667"/>
    </source>
</evidence>